<organism evidence="2 3">
    <name type="scientific">Aspergillus lucknowensis</name>
    <dbReference type="NCBI Taxonomy" id="176173"/>
    <lineage>
        <taxon>Eukaryota</taxon>
        <taxon>Fungi</taxon>
        <taxon>Dikarya</taxon>
        <taxon>Ascomycota</taxon>
        <taxon>Pezizomycotina</taxon>
        <taxon>Eurotiomycetes</taxon>
        <taxon>Eurotiomycetidae</taxon>
        <taxon>Eurotiales</taxon>
        <taxon>Aspergillaceae</taxon>
        <taxon>Aspergillus</taxon>
        <taxon>Aspergillus subgen. Nidulantes</taxon>
    </lineage>
</organism>
<gene>
    <name evidence="2" type="ORF">BJX67DRAFT_382232</name>
</gene>
<dbReference type="CDD" id="cd04301">
    <property type="entry name" value="NAT_SF"/>
    <property type="match status" value="1"/>
</dbReference>
<comment type="caution">
    <text evidence="2">The sequence shown here is derived from an EMBL/GenBank/DDBJ whole genome shotgun (WGS) entry which is preliminary data.</text>
</comment>
<protein>
    <submittedName>
        <fullName evidence="2">Acyl-CoA N-acyltransferase</fullName>
    </submittedName>
</protein>
<dbReference type="InterPro" id="IPR000182">
    <property type="entry name" value="GNAT_dom"/>
</dbReference>
<dbReference type="EMBL" id="JBFXLQ010000027">
    <property type="protein sequence ID" value="KAL2866132.1"/>
    <property type="molecule type" value="Genomic_DNA"/>
</dbReference>
<dbReference type="SUPFAM" id="SSF55729">
    <property type="entry name" value="Acyl-CoA N-acyltransferases (Nat)"/>
    <property type="match status" value="1"/>
</dbReference>
<dbReference type="Pfam" id="PF13508">
    <property type="entry name" value="Acetyltransf_7"/>
    <property type="match status" value="1"/>
</dbReference>
<dbReference type="Proteomes" id="UP001610432">
    <property type="component" value="Unassembled WGS sequence"/>
</dbReference>
<keyword evidence="3" id="KW-1185">Reference proteome</keyword>
<proteinExistence type="predicted"/>
<dbReference type="RefSeq" id="XP_070885111.1">
    <property type="nucleotide sequence ID" value="XM_071033193.1"/>
</dbReference>
<dbReference type="InterPro" id="IPR016181">
    <property type="entry name" value="Acyl_CoA_acyltransferase"/>
</dbReference>
<dbReference type="Gene3D" id="3.40.630.30">
    <property type="match status" value="1"/>
</dbReference>
<dbReference type="GeneID" id="98148265"/>
<evidence type="ECO:0000313" key="3">
    <source>
        <dbReference type="Proteomes" id="UP001610432"/>
    </source>
</evidence>
<feature type="domain" description="N-acetyltransferase" evidence="1">
    <location>
        <begin position="78"/>
        <end position="228"/>
    </location>
</feature>
<evidence type="ECO:0000313" key="2">
    <source>
        <dbReference type="EMBL" id="KAL2866132.1"/>
    </source>
</evidence>
<dbReference type="PANTHER" id="PTHR42791:SF2">
    <property type="entry name" value="N-ACETYLTRANSFERASE DOMAIN-CONTAINING PROTEIN"/>
    <property type="match status" value="1"/>
</dbReference>
<dbReference type="InterPro" id="IPR052523">
    <property type="entry name" value="Trichothecene_AcTrans"/>
</dbReference>
<evidence type="ECO:0000259" key="1">
    <source>
        <dbReference type="PROSITE" id="PS51186"/>
    </source>
</evidence>
<dbReference type="PROSITE" id="PS51186">
    <property type="entry name" value="GNAT"/>
    <property type="match status" value="1"/>
</dbReference>
<reference evidence="2 3" key="1">
    <citation type="submission" date="2024-07" db="EMBL/GenBank/DDBJ databases">
        <title>Section-level genome sequencing and comparative genomics of Aspergillus sections Usti and Cavernicolus.</title>
        <authorList>
            <consortium name="Lawrence Berkeley National Laboratory"/>
            <person name="Nybo J.L."/>
            <person name="Vesth T.C."/>
            <person name="Theobald S."/>
            <person name="Frisvad J.C."/>
            <person name="Larsen T.O."/>
            <person name="Kjaerboelling I."/>
            <person name="Rothschild-Mancinelli K."/>
            <person name="Lyhne E.K."/>
            <person name="Kogle M.E."/>
            <person name="Barry K."/>
            <person name="Clum A."/>
            <person name="Na H."/>
            <person name="Ledsgaard L."/>
            <person name="Lin J."/>
            <person name="Lipzen A."/>
            <person name="Kuo A."/>
            <person name="Riley R."/>
            <person name="Mondo S."/>
            <person name="Labutti K."/>
            <person name="Haridas S."/>
            <person name="Pangalinan J."/>
            <person name="Salamov A.A."/>
            <person name="Simmons B.A."/>
            <person name="Magnuson J.K."/>
            <person name="Chen J."/>
            <person name="Drula E."/>
            <person name="Henrissat B."/>
            <person name="Wiebenga A."/>
            <person name="Lubbers R.J."/>
            <person name="Gomes A.C."/>
            <person name="Macurrencykelacurrency M.R."/>
            <person name="Stajich J."/>
            <person name="Grigoriev I.V."/>
            <person name="Mortensen U.H."/>
            <person name="De Vries R.P."/>
            <person name="Baker S.E."/>
            <person name="Andersen M.R."/>
        </authorList>
    </citation>
    <scope>NUCLEOTIDE SEQUENCE [LARGE SCALE GENOMIC DNA]</scope>
    <source>
        <strain evidence="2 3">CBS 449.75</strain>
    </source>
</reference>
<sequence>MASFEIHPTTVEDLYETQVVSEAAFGAHLLLIFSGPLSEESRTAITQTRASVFNVDPHARRFKAVDPATGKIIGVCYWTVHAEEEELTKSIEDVVAARMKPDIPERRKEASRAYYTMLTEGKREVLGLPDSVSPSGNGNLGKLKKRIDLDVMLVHPEYQRRGVGSALLNWGIQESKRLELPLFVEASEDGRLLYERSGFQPIKVGVLDSGKLDGVGSTSITFMMRPVEESRDGVSGPI</sequence>
<accession>A0ABR4LP12</accession>
<dbReference type="PANTHER" id="PTHR42791">
    <property type="entry name" value="GNAT FAMILY ACETYLTRANSFERASE"/>
    <property type="match status" value="1"/>
</dbReference>
<name>A0ABR4LP12_9EURO</name>